<feature type="transmembrane region" description="Helical" evidence="7">
    <location>
        <begin position="122"/>
        <end position="143"/>
    </location>
</feature>
<dbReference type="Gene3D" id="1.10.3720.10">
    <property type="entry name" value="MetI-like"/>
    <property type="match status" value="1"/>
</dbReference>
<feature type="transmembrane region" description="Helical" evidence="7">
    <location>
        <begin position="218"/>
        <end position="239"/>
    </location>
</feature>
<dbReference type="InterPro" id="IPR050809">
    <property type="entry name" value="UgpAE/MalFG_permease"/>
</dbReference>
<keyword evidence="6 7" id="KW-0472">Membrane</keyword>
<comment type="similarity">
    <text evidence="7">Belongs to the binding-protein-dependent transport system permease family.</text>
</comment>
<evidence type="ECO:0000256" key="6">
    <source>
        <dbReference type="ARBA" id="ARBA00023136"/>
    </source>
</evidence>
<comment type="subcellular location">
    <subcellularLocation>
        <location evidence="1 7">Cell membrane</location>
        <topology evidence="1 7">Multi-pass membrane protein</topology>
    </subcellularLocation>
</comment>
<evidence type="ECO:0000256" key="4">
    <source>
        <dbReference type="ARBA" id="ARBA00022692"/>
    </source>
</evidence>
<accession>A0A4R4WPN6</accession>
<keyword evidence="5 7" id="KW-1133">Transmembrane helix</keyword>
<sequence>MTVATPPARAFAGPPRTRRSSGTTFVWLFLTPTVLLYGAFTVYPIVGSYLYSLTDWNGFDASPSFIGVANYREVLADPMFWSSFRLTLTFMVVAVPIQVLATLLLAILLNSPRMPLRRLFRTALFLPVVTTTAIIGVVMQFVFDPASGPVNLALREVGLAPDGVDFLGQSSTALGTTIGVYVWKWFGITLVYWLAALQTVPNEVYEAARLDGAGGLATLRYITVPLLKPFLIIITLLSIEASLQVFDLVLTMTGGGPFYSTEVIEVYIYRWAFAATIPRLGYASAAAVLFGLFVCLVGLLQLLALRATRRARRVT</sequence>
<evidence type="ECO:0000313" key="10">
    <source>
        <dbReference type="Proteomes" id="UP000294543"/>
    </source>
</evidence>
<proteinExistence type="inferred from homology"/>
<name>A0A4R4WPN6_9ACTN</name>
<dbReference type="GO" id="GO:0055085">
    <property type="term" value="P:transmembrane transport"/>
    <property type="evidence" value="ECO:0007669"/>
    <property type="project" value="InterPro"/>
</dbReference>
<evidence type="ECO:0000256" key="7">
    <source>
        <dbReference type="RuleBase" id="RU363032"/>
    </source>
</evidence>
<dbReference type="RefSeq" id="WP_132514501.1">
    <property type="nucleotide sequence ID" value="NZ_SMKP01000107.1"/>
</dbReference>
<evidence type="ECO:0000313" key="9">
    <source>
        <dbReference type="EMBL" id="TDD16330.1"/>
    </source>
</evidence>
<dbReference type="GO" id="GO:0005886">
    <property type="term" value="C:plasma membrane"/>
    <property type="evidence" value="ECO:0007669"/>
    <property type="project" value="UniProtKB-SubCell"/>
</dbReference>
<feature type="transmembrane region" description="Helical" evidence="7">
    <location>
        <begin position="178"/>
        <end position="197"/>
    </location>
</feature>
<gene>
    <name evidence="9" type="ORF">E1294_31590</name>
</gene>
<dbReference type="InterPro" id="IPR035906">
    <property type="entry name" value="MetI-like_sf"/>
</dbReference>
<dbReference type="PANTHER" id="PTHR43227">
    <property type="entry name" value="BLL4140 PROTEIN"/>
    <property type="match status" value="1"/>
</dbReference>
<feature type="transmembrane region" description="Helical" evidence="7">
    <location>
        <begin position="25"/>
        <end position="46"/>
    </location>
</feature>
<protein>
    <submittedName>
        <fullName evidence="9">Sugar ABC transporter permease</fullName>
    </submittedName>
</protein>
<feature type="transmembrane region" description="Helical" evidence="7">
    <location>
        <begin position="280"/>
        <end position="305"/>
    </location>
</feature>
<dbReference type="PROSITE" id="PS50928">
    <property type="entry name" value="ABC_TM1"/>
    <property type="match status" value="1"/>
</dbReference>
<organism evidence="9 10">
    <name type="scientific">Nonomuraea diastatica</name>
    <dbReference type="NCBI Taxonomy" id="1848329"/>
    <lineage>
        <taxon>Bacteria</taxon>
        <taxon>Bacillati</taxon>
        <taxon>Actinomycetota</taxon>
        <taxon>Actinomycetes</taxon>
        <taxon>Streptosporangiales</taxon>
        <taxon>Streptosporangiaceae</taxon>
        <taxon>Nonomuraea</taxon>
    </lineage>
</organism>
<evidence type="ECO:0000256" key="2">
    <source>
        <dbReference type="ARBA" id="ARBA00022448"/>
    </source>
</evidence>
<dbReference type="Proteomes" id="UP000294543">
    <property type="component" value="Unassembled WGS sequence"/>
</dbReference>
<evidence type="ECO:0000259" key="8">
    <source>
        <dbReference type="PROSITE" id="PS50928"/>
    </source>
</evidence>
<dbReference type="OrthoDB" id="9805974at2"/>
<keyword evidence="3" id="KW-1003">Cell membrane</keyword>
<dbReference type="CDD" id="cd06261">
    <property type="entry name" value="TM_PBP2"/>
    <property type="match status" value="1"/>
</dbReference>
<evidence type="ECO:0000256" key="1">
    <source>
        <dbReference type="ARBA" id="ARBA00004651"/>
    </source>
</evidence>
<keyword evidence="2 7" id="KW-0813">Transport</keyword>
<dbReference type="AlphaFoldDB" id="A0A4R4WPN6"/>
<evidence type="ECO:0000256" key="3">
    <source>
        <dbReference type="ARBA" id="ARBA00022475"/>
    </source>
</evidence>
<dbReference type="Pfam" id="PF00528">
    <property type="entry name" value="BPD_transp_1"/>
    <property type="match status" value="1"/>
</dbReference>
<keyword evidence="10" id="KW-1185">Reference proteome</keyword>
<dbReference type="InterPro" id="IPR000515">
    <property type="entry name" value="MetI-like"/>
</dbReference>
<dbReference type="PANTHER" id="PTHR43227:SF8">
    <property type="entry name" value="DIACETYLCHITOBIOSE UPTAKE SYSTEM PERMEASE PROTEIN DASB"/>
    <property type="match status" value="1"/>
</dbReference>
<reference evidence="9 10" key="1">
    <citation type="submission" date="2019-03" db="EMBL/GenBank/DDBJ databases">
        <title>Draft genome sequences of novel Actinobacteria.</title>
        <authorList>
            <person name="Sahin N."/>
            <person name="Ay H."/>
            <person name="Saygin H."/>
        </authorList>
    </citation>
    <scope>NUCLEOTIDE SEQUENCE [LARGE SCALE GENOMIC DNA]</scope>
    <source>
        <strain evidence="9 10">KC712</strain>
    </source>
</reference>
<feature type="domain" description="ABC transmembrane type-1" evidence="8">
    <location>
        <begin position="84"/>
        <end position="301"/>
    </location>
</feature>
<evidence type="ECO:0000256" key="5">
    <source>
        <dbReference type="ARBA" id="ARBA00022989"/>
    </source>
</evidence>
<dbReference type="EMBL" id="SMKP01000107">
    <property type="protein sequence ID" value="TDD16330.1"/>
    <property type="molecule type" value="Genomic_DNA"/>
</dbReference>
<comment type="caution">
    <text evidence="9">The sequence shown here is derived from an EMBL/GenBank/DDBJ whole genome shotgun (WGS) entry which is preliminary data.</text>
</comment>
<dbReference type="SUPFAM" id="SSF161098">
    <property type="entry name" value="MetI-like"/>
    <property type="match status" value="1"/>
</dbReference>
<feature type="transmembrane region" description="Helical" evidence="7">
    <location>
        <begin position="88"/>
        <end position="110"/>
    </location>
</feature>
<keyword evidence="4 7" id="KW-0812">Transmembrane</keyword>